<proteinExistence type="predicted"/>
<gene>
    <name evidence="1" type="ORF">S01H4_21598</name>
</gene>
<feature type="non-terminal residue" evidence="1">
    <location>
        <position position="1"/>
    </location>
</feature>
<name>X1BIR0_9ZZZZ</name>
<dbReference type="SUPFAM" id="SSF46785">
    <property type="entry name" value="Winged helix' DNA-binding domain"/>
    <property type="match status" value="1"/>
</dbReference>
<comment type="caution">
    <text evidence="1">The sequence shown here is derived from an EMBL/GenBank/DDBJ whole genome shotgun (WGS) entry which is preliminary data.</text>
</comment>
<sequence length="85" mass="10182">SDIGTREEEVNRLYNLTESDPKYRIYYIVRDAAPEWIAFEDIYKYTSLPSKQVNKQLEQFYLRGLIQLEDKRARAHLVIRNTSNQ</sequence>
<evidence type="ECO:0000313" key="1">
    <source>
        <dbReference type="EMBL" id="GAG81102.1"/>
    </source>
</evidence>
<accession>X1BIR0</accession>
<protein>
    <submittedName>
        <fullName evidence="1">Uncharacterized protein</fullName>
    </submittedName>
</protein>
<dbReference type="EMBL" id="BART01009797">
    <property type="protein sequence ID" value="GAG81102.1"/>
    <property type="molecule type" value="Genomic_DNA"/>
</dbReference>
<reference evidence="1" key="1">
    <citation type="journal article" date="2014" name="Front. Microbiol.">
        <title>High frequency of phylogenetically diverse reductive dehalogenase-homologous genes in deep subseafloor sedimentary metagenomes.</title>
        <authorList>
            <person name="Kawai M."/>
            <person name="Futagami T."/>
            <person name="Toyoda A."/>
            <person name="Takaki Y."/>
            <person name="Nishi S."/>
            <person name="Hori S."/>
            <person name="Arai W."/>
            <person name="Tsubouchi T."/>
            <person name="Morono Y."/>
            <person name="Uchiyama I."/>
            <person name="Ito T."/>
            <person name="Fujiyama A."/>
            <person name="Inagaki F."/>
            <person name="Takami H."/>
        </authorList>
    </citation>
    <scope>NUCLEOTIDE SEQUENCE</scope>
    <source>
        <strain evidence="1">Expedition CK06-06</strain>
    </source>
</reference>
<dbReference type="InterPro" id="IPR036390">
    <property type="entry name" value="WH_DNA-bd_sf"/>
</dbReference>
<dbReference type="AlphaFoldDB" id="X1BIR0"/>
<organism evidence="1">
    <name type="scientific">marine sediment metagenome</name>
    <dbReference type="NCBI Taxonomy" id="412755"/>
    <lineage>
        <taxon>unclassified sequences</taxon>
        <taxon>metagenomes</taxon>
        <taxon>ecological metagenomes</taxon>
    </lineage>
</organism>